<dbReference type="Proteomes" id="UP000198943">
    <property type="component" value="Unassembled WGS sequence"/>
</dbReference>
<accession>A0A1G6NT63</accession>
<dbReference type="InterPro" id="IPR003594">
    <property type="entry name" value="HATPase_dom"/>
</dbReference>
<keyword evidence="2" id="KW-0808">Transferase</keyword>
<reference evidence="3" key="1">
    <citation type="submission" date="2016-10" db="EMBL/GenBank/DDBJ databases">
        <authorList>
            <person name="Varghese N."/>
            <person name="Submissions S."/>
        </authorList>
    </citation>
    <scope>NUCLEOTIDE SEQUENCE [LARGE SCALE GENOMIC DNA]</scope>
    <source>
        <strain evidence="3">DSM 11005</strain>
    </source>
</reference>
<feature type="domain" description="Histidine kinase/HSP90-like ATPase" evidence="1">
    <location>
        <begin position="19"/>
        <end position="126"/>
    </location>
</feature>
<dbReference type="CDD" id="cd16936">
    <property type="entry name" value="HATPase_RsbW-like"/>
    <property type="match status" value="1"/>
</dbReference>
<dbReference type="Pfam" id="PF13581">
    <property type="entry name" value="HATPase_c_2"/>
    <property type="match status" value="1"/>
</dbReference>
<dbReference type="InterPro" id="IPR036890">
    <property type="entry name" value="HATPase_C_sf"/>
</dbReference>
<sequence>MADAKNGSWKRFDAEMKWYERIRDEVMAAAEEAGVSMRQQLRLELGFEEVLVNIISYAYDDPGYVWLKTSEEGDCFRIEFADHGKPFDPLEKDCRPPDDLPLEKRKPGGYGIFLVKKNFKSVEYKYEELFGQMANHLSLLLDKE</sequence>
<dbReference type="AlphaFoldDB" id="A0A1G6NT63"/>
<dbReference type="EMBL" id="FMYW01000016">
    <property type="protein sequence ID" value="SDC71019.1"/>
    <property type="molecule type" value="Genomic_DNA"/>
</dbReference>
<dbReference type="GO" id="GO:0016301">
    <property type="term" value="F:kinase activity"/>
    <property type="evidence" value="ECO:0007669"/>
    <property type="project" value="UniProtKB-KW"/>
</dbReference>
<protein>
    <submittedName>
        <fullName evidence="2">Anti-sigma regulatory factor (Ser/Thr protein kinase)</fullName>
    </submittedName>
</protein>
<dbReference type="RefSeq" id="WP_093731024.1">
    <property type="nucleotide sequence ID" value="NZ_FMYW01000016.1"/>
</dbReference>
<organism evidence="2 3">
    <name type="scientific">Succiniclasticum ruminis</name>
    <dbReference type="NCBI Taxonomy" id="40841"/>
    <lineage>
        <taxon>Bacteria</taxon>
        <taxon>Bacillati</taxon>
        <taxon>Bacillota</taxon>
        <taxon>Negativicutes</taxon>
        <taxon>Acidaminococcales</taxon>
        <taxon>Acidaminococcaceae</taxon>
        <taxon>Succiniclasticum</taxon>
    </lineage>
</organism>
<gene>
    <name evidence="2" type="ORF">SAMN04487864_11613</name>
</gene>
<dbReference type="OrthoDB" id="9792240at2"/>
<keyword evidence="2" id="KW-0418">Kinase</keyword>
<evidence type="ECO:0000259" key="1">
    <source>
        <dbReference type="Pfam" id="PF13581"/>
    </source>
</evidence>
<keyword evidence="3" id="KW-1185">Reference proteome</keyword>
<evidence type="ECO:0000313" key="3">
    <source>
        <dbReference type="Proteomes" id="UP000198943"/>
    </source>
</evidence>
<evidence type="ECO:0000313" key="2">
    <source>
        <dbReference type="EMBL" id="SDC71019.1"/>
    </source>
</evidence>
<name>A0A1G6NT63_9FIRM</name>
<dbReference type="SUPFAM" id="SSF55874">
    <property type="entry name" value="ATPase domain of HSP90 chaperone/DNA topoisomerase II/histidine kinase"/>
    <property type="match status" value="1"/>
</dbReference>
<proteinExistence type="predicted"/>
<dbReference type="Gene3D" id="3.30.565.10">
    <property type="entry name" value="Histidine kinase-like ATPase, C-terminal domain"/>
    <property type="match status" value="1"/>
</dbReference>